<accession>A0AAU9UAT2</accession>
<dbReference type="Proteomes" id="UP001153954">
    <property type="component" value="Unassembled WGS sequence"/>
</dbReference>
<dbReference type="EMBL" id="CAKOGL010000017">
    <property type="protein sequence ID" value="CAH2096706.1"/>
    <property type="molecule type" value="Genomic_DNA"/>
</dbReference>
<dbReference type="GO" id="GO:0031012">
    <property type="term" value="C:extracellular matrix"/>
    <property type="evidence" value="ECO:0007669"/>
    <property type="project" value="TreeGrafter"/>
</dbReference>
<reference evidence="4" key="1">
    <citation type="submission" date="2022-03" db="EMBL/GenBank/DDBJ databases">
        <authorList>
            <person name="Tunstrom K."/>
        </authorList>
    </citation>
    <scope>NUCLEOTIDE SEQUENCE</scope>
</reference>
<dbReference type="GO" id="GO:0005615">
    <property type="term" value="C:extracellular space"/>
    <property type="evidence" value="ECO:0007669"/>
    <property type="project" value="TreeGrafter"/>
</dbReference>
<feature type="chain" id="PRO_5043684290" evidence="3">
    <location>
        <begin position="26"/>
        <end position="775"/>
    </location>
</feature>
<dbReference type="Gene3D" id="3.20.20.80">
    <property type="entry name" value="Glycosidases"/>
    <property type="match status" value="1"/>
</dbReference>
<keyword evidence="5" id="KW-1185">Reference proteome</keyword>
<dbReference type="PANTHER" id="PTHR46145">
    <property type="entry name" value="HEPARANASE"/>
    <property type="match status" value="1"/>
</dbReference>
<evidence type="ECO:0000256" key="2">
    <source>
        <dbReference type="SAM" id="MobiDB-lite"/>
    </source>
</evidence>
<name>A0AAU9UAT2_EUPED</name>
<proteinExistence type="predicted"/>
<sequence length="775" mass="89449">MDRSYRRLHILIFFINILANFRISADTYNVKIVTEQHINLVDSKFLSFTIDPKYLFSSSEKYKTKECICMASALTPAYIRIAGPSTSLMMFKNSTITIDTEEPRKLSLTKLFREDVDGRYYKKIAVTHKQWEKFVHWTKSTGFDLVFALNNDEKTSSGMWDPNTALKILTVADQSNIGAIFWQLGYECRNQSIEEYLNDLETLRVIIETYTPGKDGLWKVVGGDVTHCLQADSKSDFKDYVTLSNDMLDAILLNGNSSYQELERMSERERFKLLKLLSQSDTPLWLTEHTQMLSELERAADWMISLGYSARNGFSIHYRELVDNELYEPTLSFYMALLYKNLVGERVLSVDMEASQAVVFAHCTSMRRGASGAVTLYSANMDDEPARFSVKLTNKENGGDMMQFILSHDHNGNIVVNNRAMYYEGDIRPVVKRIRPYKTLLLNLPPKSFGFWVLASTQVEACFNIDKTKKSTSNINANDKDNFIRTKRSLDEKYQHFDGLKQIVDESKEFLNEPQNHELGEENVFLRERIESINNDLRKIQRIFQANLNSTSNRRRVRRQILDIESLKSKLYNFKRKYNLGEEFKQNILEKLSKISKGHISKLNNKSKISRNSKRSYRSKSKRNLKGIKKSENNKIELNNANALTDIELESGGTLVRNRRHIKNKPNTKYDEESSENEILDDSKEKFTIGKIFHKIKKISDLPLDIHDKDMDDYDGNSAEGIVLKTKVSDDSAFIDISDKSHTGLIKSTLEDILTLLADFNRNINRFWAAITLVE</sequence>
<feature type="region of interest" description="Disordered" evidence="2">
    <location>
        <begin position="605"/>
        <end position="625"/>
    </location>
</feature>
<evidence type="ECO:0000313" key="4">
    <source>
        <dbReference type="EMBL" id="CAH2096706.1"/>
    </source>
</evidence>
<feature type="coiled-coil region" evidence="1">
    <location>
        <begin position="516"/>
        <end position="543"/>
    </location>
</feature>
<gene>
    <name evidence="4" type="ORF">EEDITHA_LOCUS12013</name>
</gene>
<feature type="signal peptide" evidence="3">
    <location>
        <begin position="1"/>
        <end position="25"/>
    </location>
</feature>
<evidence type="ECO:0000313" key="5">
    <source>
        <dbReference type="Proteomes" id="UP001153954"/>
    </source>
</evidence>
<dbReference type="PANTHER" id="PTHR46145:SF4">
    <property type="entry name" value="HEPARANASE"/>
    <property type="match status" value="1"/>
</dbReference>
<evidence type="ECO:0000256" key="1">
    <source>
        <dbReference type="SAM" id="Coils"/>
    </source>
</evidence>
<keyword evidence="1" id="KW-0175">Coiled coil</keyword>
<keyword evidence="3" id="KW-0732">Signal</keyword>
<protein>
    <submittedName>
        <fullName evidence="4">Uncharacterized protein</fullName>
    </submittedName>
</protein>
<feature type="compositionally biased region" description="Basic residues" evidence="2">
    <location>
        <begin position="608"/>
        <end position="625"/>
    </location>
</feature>
<organism evidence="4 5">
    <name type="scientific">Euphydryas editha</name>
    <name type="common">Edith's checkerspot</name>
    <dbReference type="NCBI Taxonomy" id="104508"/>
    <lineage>
        <taxon>Eukaryota</taxon>
        <taxon>Metazoa</taxon>
        <taxon>Ecdysozoa</taxon>
        <taxon>Arthropoda</taxon>
        <taxon>Hexapoda</taxon>
        <taxon>Insecta</taxon>
        <taxon>Pterygota</taxon>
        <taxon>Neoptera</taxon>
        <taxon>Endopterygota</taxon>
        <taxon>Lepidoptera</taxon>
        <taxon>Glossata</taxon>
        <taxon>Ditrysia</taxon>
        <taxon>Papilionoidea</taxon>
        <taxon>Nymphalidae</taxon>
        <taxon>Nymphalinae</taxon>
        <taxon>Euphydryas</taxon>
    </lineage>
</organism>
<comment type="caution">
    <text evidence="4">The sequence shown here is derived from an EMBL/GenBank/DDBJ whole genome shotgun (WGS) entry which is preliminary data.</text>
</comment>
<evidence type="ECO:0000256" key="3">
    <source>
        <dbReference type="SAM" id="SignalP"/>
    </source>
</evidence>
<dbReference type="AlphaFoldDB" id="A0AAU9UAT2"/>